<keyword evidence="4 8" id="KW-0812">Transmembrane</keyword>
<proteinExistence type="inferred from homology"/>
<protein>
    <submittedName>
        <fullName evidence="9">Putative sodium-dependent phosphate transport protein 2B</fullName>
    </submittedName>
</protein>
<gene>
    <name evidence="9" type="ORF">BSL78_10522</name>
</gene>
<evidence type="ECO:0000256" key="5">
    <source>
        <dbReference type="ARBA" id="ARBA00022989"/>
    </source>
</evidence>
<feature type="transmembrane region" description="Helical" evidence="8">
    <location>
        <begin position="319"/>
        <end position="344"/>
    </location>
</feature>
<feature type="transmembrane region" description="Helical" evidence="8">
    <location>
        <begin position="177"/>
        <end position="198"/>
    </location>
</feature>
<feature type="transmembrane region" description="Helical" evidence="8">
    <location>
        <begin position="398"/>
        <end position="418"/>
    </location>
</feature>
<dbReference type="Pfam" id="PF02690">
    <property type="entry name" value="Na_Pi_cotrans"/>
    <property type="match status" value="2"/>
</dbReference>
<evidence type="ECO:0000256" key="1">
    <source>
        <dbReference type="ARBA" id="ARBA00004424"/>
    </source>
</evidence>
<feature type="transmembrane region" description="Helical" evidence="8">
    <location>
        <begin position="277"/>
        <end position="298"/>
    </location>
</feature>
<feature type="compositionally biased region" description="Basic and acidic residues" evidence="7">
    <location>
        <begin position="8"/>
        <end position="19"/>
    </location>
</feature>
<keyword evidence="10" id="KW-1185">Reference proteome</keyword>
<dbReference type="InterPro" id="IPR003841">
    <property type="entry name" value="Na/Pi_transpt"/>
</dbReference>
<organism evidence="9 10">
    <name type="scientific">Stichopus japonicus</name>
    <name type="common">Sea cucumber</name>
    <dbReference type="NCBI Taxonomy" id="307972"/>
    <lineage>
        <taxon>Eukaryota</taxon>
        <taxon>Metazoa</taxon>
        <taxon>Echinodermata</taxon>
        <taxon>Eleutherozoa</taxon>
        <taxon>Echinozoa</taxon>
        <taxon>Holothuroidea</taxon>
        <taxon>Aspidochirotacea</taxon>
        <taxon>Aspidochirotida</taxon>
        <taxon>Stichopodidae</taxon>
        <taxon>Apostichopus</taxon>
    </lineage>
</organism>
<feature type="transmembrane region" description="Helical" evidence="8">
    <location>
        <begin position="373"/>
        <end position="392"/>
    </location>
</feature>
<comment type="subcellular location">
    <subcellularLocation>
        <location evidence="1">Apical cell membrane</location>
        <topology evidence="1">Multi-pass membrane protein</topology>
    </subcellularLocation>
</comment>
<dbReference type="GO" id="GO:0016324">
    <property type="term" value="C:apical plasma membrane"/>
    <property type="evidence" value="ECO:0007669"/>
    <property type="project" value="UniProtKB-SubCell"/>
</dbReference>
<accession>A0A2G8KXE2</accession>
<keyword evidence="3" id="KW-1003">Cell membrane</keyword>
<comment type="caution">
    <text evidence="9">The sequence shown here is derived from an EMBL/GenBank/DDBJ whole genome shotgun (WGS) entry which is preliminary data.</text>
</comment>
<reference evidence="9 10" key="1">
    <citation type="journal article" date="2017" name="PLoS Biol.">
        <title>The sea cucumber genome provides insights into morphological evolution and visceral regeneration.</title>
        <authorList>
            <person name="Zhang X."/>
            <person name="Sun L."/>
            <person name="Yuan J."/>
            <person name="Sun Y."/>
            <person name="Gao Y."/>
            <person name="Zhang L."/>
            <person name="Li S."/>
            <person name="Dai H."/>
            <person name="Hamel J.F."/>
            <person name="Liu C."/>
            <person name="Yu Y."/>
            <person name="Liu S."/>
            <person name="Lin W."/>
            <person name="Guo K."/>
            <person name="Jin S."/>
            <person name="Xu P."/>
            <person name="Storey K.B."/>
            <person name="Huan P."/>
            <person name="Zhang T."/>
            <person name="Zhou Y."/>
            <person name="Zhang J."/>
            <person name="Lin C."/>
            <person name="Li X."/>
            <person name="Xing L."/>
            <person name="Huo D."/>
            <person name="Sun M."/>
            <person name="Wang L."/>
            <person name="Mercier A."/>
            <person name="Li F."/>
            <person name="Yang H."/>
            <person name="Xiang J."/>
        </authorList>
    </citation>
    <scope>NUCLEOTIDE SEQUENCE [LARGE SCALE GENOMIC DNA]</scope>
    <source>
        <strain evidence="9">Shaxun</strain>
        <tissue evidence="9">Muscle</tissue>
    </source>
</reference>
<dbReference type="PANTHER" id="PTHR10010">
    <property type="entry name" value="SOLUTE CARRIER FAMILY 34 SODIUM PHOSPHATE , MEMBER 2-RELATED"/>
    <property type="match status" value="1"/>
</dbReference>
<feature type="region of interest" description="Disordered" evidence="7">
    <location>
        <begin position="1"/>
        <end position="20"/>
    </location>
</feature>
<evidence type="ECO:0000256" key="7">
    <source>
        <dbReference type="SAM" id="MobiDB-lite"/>
    </source>
</evidence>
<dbReference type="Proteomes" id="UP000230750">
    <property type="component" value="Unassembled WGS sequence"/>
</dbReference>
<evidence type="ECO:0000313" key="9">
    <source>
        <dbReference type="EMBL" id="PIK52580.1"/>
    </source>
</evidence>
<keyword evidence="5 8" id="KW-1133">Transmembrane helix</keyword>
<dbReference type="STRING" id="307972.A0A2G8KXE2"/>
<evidence type="ECO:0000256" key="6">
    <source>
        <dbReference type="ARBA" id="ARBA00023136"/>
    </source>
</evidence>
<feature type="transmembrane region" description="Helical" evidence="8">
    <location>
        <begin position="49"/>
        <end position="73"/>
    </location>
</feature>
<evidence type="ECO:0000256" key="8">
    <source>
        <dbReference type="SAM" id="Phobius"/>
    </source>
</evidence>
<evidence type="ECO:0000256" key="4">
    <source>
        <dbReference type="ARBA" id="ARBA00022692"/>
    </source>
</evidence>
<feature type="transmembrane region" description="Helical" evidence="8">
    <location>
        <begin position="94"/>
        <end position="115"/>
    </location>
</feature>
<sequence>MAKSAVADVERGRNDKKQEEEDAWKAALPALNDGPAWHELSWTERTLRLIWVIVRIILFLGFLYLFVCALSFLSSAFRLVGGIAAGKVLNNHELLNNPIAALMVGVLVTVLVQSSSTSTSIVVALVGSGLLEVKSAIPVVMGANIGTSVTNTIVALGQIKEKNEFRRAFGGATVHDMFNWISVLILLPLEVATGYLYWISGLIIGDFESNEDFKIEILKAITDPFTKWVIQIDKNVITEIAETGLSENDTYRILKTCLDKEDCNWHWFANSNLSDGGAGVLVLLASVALLLICLVVIVKTLHSLLRGSIAKIVHKVVNYEFPGCAAYFTGYIAILAGALCTFLVQSSSIFTSAITPLVGIGIISLERMYPLTLGANIGTTATGLLAALAITGEKFKDSLQIAICHLMFNITGILIWYLSPGSGSDPNGPDVGEHDSKVSMVCDILSHHGFLCATGDGVCLSAAKTMVTY</sequence>
<dbReference type="AlphaFoldDB" id="A0A2G8KXE2"/>
<dbReference type="NCBIfam" id="TIGR01013">
    <property type="entry name" value="2a58"/>
    <property type="match status" value="1"/>
</dbReference>
<evidence type="ECO:0000256" key="3">
    <source>
        <dbReference type="ARBA" id="ARBA00022475"/>
    </source>
</evidence>
<dbReference type="GO" id="GO:0005436">
    <property type="term" value="F:sodium:phosphate symporter activity"/>
    <property type="evidence" value="ECO:0007669"/>
    <property type="project" value="InterPro"/>
</dbReference>
<dbReference type="PANTHER" id="PTHR10010:SF46">
    <property type="entry name" value="SODIUM-DEPENDENT PHOSPHATE TRANSPORT PROTEIN 2B"/>
    <property type="match status" value="1"/>
</dbReference>
<dbReference type="GO" id="GO:0044341">
    <property type="term" value="P:sodium-dependent phosphate transport"/>
    <property type="evidence" value="ECO:0007669"/>
    <property type="project" value="InterPro"/>
</dbReference>
<dbReference type="OrthoDB" id="76259at2759"/>
<feature type="transmembrane region" description="Helical" evidence="8">
    <location>
        <begin position="135"/>
        <end position="156"/>
    </location>
</feature>
<evidence type="ECO:0000313" key="10">
    <source>
        <dbReference type="Proteomes" id="UP000230750"/>
    </source>
</evidence>
<dbReference type="NCBIfam" id="NF037997">
    <property type="entry name" value="Na_Pi_symport"/>
    <property type="match status" value="1"/>
</dbReference>
<comment type="similarity">
    <text evidence="2">Belongs to the SLC34A transporter family.</text>
</comment>
<keyword evidence="6 8" id="KW-0472">Membrane</keyword>
<evidence type="ECO:0000256" key="2">
    <source>
        <dbReference type="ARBA" id="ARBA00005808"/>
    </source>
</evidence>
<dbReference type="EMBL" id="MRZV01000323">
    <property type="protein sequence ID" value="PIK52580.1"/>
    <property type="molecule type" value="Genomic_DNA"/>
</dbReference>
<feature type="transmembrane region" description="Helical" evidence="8">
    <location>
        <begin position="350"/>
        <end position="366"/>
    </location>
</feature>
<name>A0A2G8KXE2_STIJA</name>